<gene>
    <name evidence="1" type="ORF">GCM10025780_07460</name>
</gene>
<evidence type="ECO:0000313" key="2">
    <source>
        <dbReference type="Proteomes" id="UP001501295"/>
    </source>
</evidence>
<keyword evidence="2" id="KW-1185">Reference proteome</keyword>
<dbReference type="EMBL" id="BAABLM010000001">
    <property type="protein sequence ID" value="GAA4667678.1"/>
    <property type="molecule type" value="Genomic_DNA"/>
</dbReference>
<dbReference type="Proteomes" id="UP001501295">
    <property type="component" value="Unassembled WGS sequence"/>
</dbReference>
<dbReference type="RefSeq" id="WP_345373342.1">
    <property type="nucleotide sequence ID" value="NZ_BAABLM010000001.1"/>
</dbReference>
<organism evidence="1 2">
    <name type="scientific">Frondihabitans cladoniiphilus</name>
    <dbReference type="NCBI Taxonomy" id="715785"/>
    <lineage>
        <taxon>Bacteria</taxon>
        <taxon>Bacillati</taxon>
        <taxon>Actinomycetota</taxon>
        <taxon>Actinomycetes</taxon>
        <taxon>Micrococcales</taxon>
        <taxon>Microbacteriaceae</taxon>
        <taxon>Frondihabitans</taxon>
    </lineage>
</organism>
<accession>A0ABP8VPN4</accession>
<dbReference type="PANTHER" id="PTHR36974">
    <property type="entry name" value="MEMBRANE PROTEIN-RELATED"/>
    <property type="match status" value="1"/>
</dbReference>
<proteinExistence type="predicted"/>
<sequence length="128" mass="13591">MSASRTAGRLLLGGVLVFAGTTHLTIARKAFRAQVPKSITDNLPVSEDQVVLGSGVVEILLGATIASGIKRRAVGTLAAVFFTAIFPGNLAQYINKRSAFGLDTDAKRAGRLLGQPLLVAWTLWSTRR</sequence>
<name>A0ABP8VPN4_9MICO</name>
<dbReference type="PANTHER" id="PTHR36974:SF1">
    <property type="entry name" value="DOXX FAMILY MEMBRANE PROTEIN"/>
    <property type="match status" value="1"/>
</dbReference>
<protein>
    <submittedName>
        <fullName evidence="1">Membrane protein</fullName>
    </submittedName>
</protein>
<comment type="caution">
    <text evidence="1">The sequence shown here is derived from an EMBL/GenBank/DDBJ whole genome shotgun (WGS) entry which is preliminary data.</text>
</comment>
<evidence type="ECO:0000313" key="1">
    <source>
        <dbReference type="EMBL" id="GAA4667678.1"/>
    </source>
</evidence>
<reference evidence="2" key="1">
    <citation type="journal article" date="2019" name="Int. J. Syst. Evol. Microbiol.">
        <title>The Global Catalogue of Microorganisms (GCM) 10K type strain sequencing project: providing services to taxonomists for standard genome sequencing and annotation.</title>
        <authorList>
            <consortium name="The Broad Institute Genomics Platform"/>
            <consortium name="The Broad Institute Genome Sequencing Center for Infectious Disease"/>
            <person name="Wu L."/>
            <person name="Ma J."/>
        </authorList>
    </citation>
    <scope>NUCLEOTIDE SEQUENCE [LARGE SCALE GENOMIC DNA]</scope>
    <source>
        <strain evidence="2">JCM 18956</strain>
    </source>
</reference>